<accession>A0A0H2SB84</accession>
<reference evidence="1 2" key="1">
    <citation type="submission" date="2015-04" db="EMBL/GenBank/DDBJ databases">
        <title>Complete genome sequence of Schizopora paradoxa KUC8140, a cosmopolitan wood degrader in East Asia.</title>
        <authorList>
            <consortium name="DOE Joint Genome Institute"/>
            <person name="Min B."/>
            <person name="Park H."/>
            <person name="Jang Y."/>
            <person name="Kim J.-J."/>
            <person name="Kim K.H."/>
            <person name="Pangilinan J."/>
            <person name="Lipzen A."/>
            <person name="Riley R."/>
            <person name="Grigoriev I.V."/>
            <person name="Spatafora J.W."/>
            <person name="Choi I.-G."/>
        </authorList>
    </citation>
    <scope>NUCLEOTIDE SEQUENCE [LARGE SCALE GENOMIC DNA]</scope>
    <source>
        <strain evidence="1 2">KUC8140</strain>
    </source>
</reference>
<name>A0A0H2SB84_9AGAM</name>
<proteinExistence type="predicted"/>
<dbReference type="AlphaFoldDB" id="A0A0H2SB84"/>
<sequence>MDENKSVSVPLHAEDNVKGPAVDQGHIWKTYFLMSKNNIQHTGIRCQSERYEHEFTCKVALSFTLLSSDERDTIYDFEFQRALAWTCVTRQIAVRKPDNQAGGLQSSIYRIKGGIVSMIATTMRKGTHGNRSSQASAFASSIGRPARGQASFFNAEEADRDWVQSLLQPTHSKTNFSAVRLLTPETKDFERSVRLGWEHDDGCGEEAKAVTCGCLHQIQSFQSATTEGTAGVNK</sequence>
<organism evidence="1 2">
    <name type="scientific">Schizopora paradoxa</name>
    <dbReference type="NCBI Taxonomy" id="27342"/>
    <lineage>
        <taxon>Eukaryota</taxon>
        <taxon>Fungi</taxon>
        <taxon>Dikarya</taxon>
        <taxon>Basidiomycota</taxon>
        <taxon>Agaricomycotina</taxon>
        <taxon>Agaricomycetes</taxon>
        <taxon>Hymenochaetales</taxon>
        <taxon>Schizoporaceae</taxon>
        <taxon>Schizopora</taxon>
    </lineage>
</organism>
<keyword evidence="2" id="KW-1185">Reference proteome</keyword>
<dbReference type="Proteomes" id="UP000053477">
    <property type="component" value="Unassembled WGS sequence"/>
</dbReference>
<dbReference type="EMBL" id="KQ085890">
    <property type="protein sequence ID" value="KLO18973.1"/>
    <property type="molecule type" value="Genomic_DNA"/>
</dbReference>
<evidence type="ECO:0000313" key="1">
    <source>
        <dbReference type="EMBL" id="KLO18973.1"/>
    </source>
</evidence>
<evidence type="ECO:0000313" key="2">
    <source>
        <dbReference type="Proteomes" id="UP000053477"/>
    </source>
</evidence>
<protein>
    <submittedName>
        <fullName evidence="1">Uncharacterized protein</fullName>
    </submittedName>
</protein>
<dbReference type="InParanoid" id="A0A0H2SB84"/>
<gene>
    <name evidence="1" type="ORF">SCHPADRAFT_885851</name>
</gene>